<accession>T1D6K9</accession>
<evidence type="ECO:0000256" key="4">
    <source>
        <dbReference type="ARBA" id="ARBA00022842"/>
    </source>
</evidence>
<dbReference type="InterPro" id="IPR000941">
    <property type="entry name" value="Enolase"/>
</dbReference>
<evidence type="ECO:0000256" key="5">
    <source>
        <dbReference type="ARBA" id="ARBA00023152"/>
    </source>
</evidence>
<proteinExistence type="inferred from homology"/>
<feature type="domain" description="Enolase N-terminal" evidence="8">
    <location>
        <begin position="7"/>
        <end position="128"/>
    </location>
</feature>
<dbReference type="GO" id="GO:0006096">
    <property type="term" value="P:glycolytic process"/>
    <property type="evidence" value="ECO:0007669"/>
    <property type="project" value="UniProtKB-UniPathway"/>
</dbReference>
<evidence type="ECO:0000313" key="9">
    <source>
        <dbReference type="EMBL" id="EQD77925.1"/>
    </source>
</evidence>
<feature type="non-terminal residue" evidence="9">
    <location>
        <position position="248"/>
    </location>
</feature>
<dbReference type="SUPFAM" id="SSF51604">
    <property type="entry name" value="Enolase C-terminal domain-like"/>
    <property type="match status" value="1"/>
</dbReference>
<dbReference type="UniPathway" id="UPA00109">
    <property type="reaction ID" value="UER00187"/>
</dbReference>
<dbReference type="SMART" id="SM01192">
    <property type="entry name" value="Enolase_C"/>
    <property type="match status" value="1"/>
</dbReference>
<dbReference type="Gene3D" id="3.30.390.10">
    <property type="entry name" value="Enolase-like, N-terminal domain"/>
    <property type="match status" value="1"/>
</dbReference>
<dbReference type="GO" id="GO:0000287">
    <property type="term" value="F:magnesium ion binding"/>
    <property type="evidence" value="ECO:0007669"/>
    <property type="project" value="InterPro"/>
</dbReference>
<comment type="pathway">
    <text evidence="1">Carbohydrate degradation; glycolysis; pyruvate from D-glyceraldehyde 3-phosphate: step 4/5.</text>
</comment>
<dbReference type="Pfam" id="PF03952">
    <property type="entry name" value="Enolase_N"/>
    <property type="match status" value="1"/>
</dbReference>
<dbReference type="PANTHER" id="PTHR11902:SF1">
    <property type="entry name" value="ENOLASE"/>
    <property type="match status" value="1"/>
</dbReference>
<dbReference type="PANTHER" id="PTHR11902">
    <property type="entry name" value="ENOLASE"/>
    <property type="match status" value="1"/>
</dbReference>
<dbReference type="GO" id="GO:0000015">
    <property type="term" value="C:phosphopyruvate hydratase complex"/>
    <property type="evidence" value="ECO:0007669"/>
    <property type="project" value="InterPro"/>
</dbReference>
<evidence type="ECO:0000256" key="6">
    <source>
        <dbReference type="ARBA" id="ARBA00023239"/>
    </source>
</evidence>
<dbReference type="InterPro" id="IPR036849">
    <property type="entry name" value="Enolase-like_C_sf"/>
</dbReference>
<feature type="domain" description="Enolase C-terminal TIM barrel" evidence="7">
    <location>
        <begin position="133"/>
        <end position="246"/>
    </location>
</feature>
<sequence length="248" mass="26554">MNEEYKITDSSARVILDSRGNATVEATVRIGDMSGTCGAPSGASTGATEVIPFRNGSARETVEIFYSKVKQRILGFNAFNQNGFDDLLREIDGSENFSEIGGNLSTALSIACAKAVSRKLDIPLYRYVGGNFRAKLPKPLGNVIGGGKHAINGTTIQEFLVSNNADSFLKAIMVNAKIHKRVGKLLTEKLGGQSIGVGDERAWVASISDEDAMDILKTACNEVSSEETVNVVSGFRSCRLLNFFDGSS</sequence>
<dbReference type="GO" id="GO:0004634">
    <property type="term" value="F:phosphopyruvate hydratase activity"/>
    <property type="evidence" value="ECO:0007669"/>
    <property type="project" value="UniProtKB-EC"/>
</dbReference>
<evidence type="ECO:0000259" key="7">
    <source>
        <dbReference type="SMART" id="SM01192"/>
    </source>
</evidence>
<dbReference type="EMBL" id="AUZX01001923">
    <property type="protein sequence ID" value="EQD77925.1"/>
    <property type="molecule type" value="Genomic_DNA"/>
</dbReference>
<comment type="caution">
    <text evidence="9">The sequence shown here is derived from an EMBL/GenBank/DDBJ whole genome shotgun (WGS) entry which is preliminary data.</text>
</comment>
<dbReference type="InterPro" id="IPR020811">
    <property type="entry name" value="Enolase_N"/>
</dbReference>
<keyword evidence="4" id="KW-0460">Magnesium</keyword>
<dbReference type="SUPFAM" id="SSF54826">
    <property type="entry name" value="Enolase N-terminal domain-like"/>
    <property type="match status" value="1"/>
</dbReference>
<evidence type="ECO:0000256" key="2">
    <source>
        <dbReference type="ARBA" id="ARBA00009604"/>
    </source>
</evidence>
<reference evidence="9" key="1">
    <citation type="submission" date="2013-08" db="EMBL/GenBank/DDBJ databases">
        <authorList>
            <person name="Mendez C."/>
            <person name="Richter M."/>
            <person name="Ferrer M."/>
            <person name="Sanchez J."/>
        </authorList>
    </citation>
    <scope>NUCLEOTIDE SEQUENCE</scope>
</reference>
<evidence type="ECO:0000256" key="1">
    <source>
        <dbReference type="ARBA" id="ARBA00005031"/>
    </source>
</evidence>
<dbReference type="Gene3D" id="3.20.20.120">
    <property type="entry name" value="Enolase-like C-terminal domain"/>
    <property type="match status" value="1"/>
</dbReference>
<reference evidence="9" key="2">
    <citation type="journal article" date="2014" name="ISME J.">
        <title>Microbial stratification in low pH oxic and suboxic macroscopic growths along an acid mine drainage.</title>
        <authorList>
            <person name="Mendez-Garcia C."/>
            <person name="Mesa V."/>
            <person name="Sprenger R.R."/>
            <person name="Richter M."/>
            <person name="Diez M.S."/>
            <person name="Solano J."/>
            <person name="Bargiela R."/>
            <person name="Golyshina O.V."/>
            <person name="Manteca A."/>
            <person name="Ramos J.L."/>
            <person name="Gallego J.R."/>
            <person name="Llorente I."/>
            <person name="Martins Dos Santos V.A."/>
            <person name="Jensen O.N."/>
            <person name="Pelaez A.I."/>
            <person name="Sanchez J."/>
            <person name="Ferrer M."/>
        </authorList>
    </citation>
    <scope>NUCLEOTIDE SEQUENCE</scope>
</reference>
<evidence type="ECO:0000259" key="8">
    <source>
        <dbReference type="SMART" id="SM01193"/>
    </source>
</evidence>
<dbReference type="InterPro" id="IPR020810">
    <property type="entry name" value="Enolase_C"/>
</dbReference>
<keyword evidence="6" id="KW-0456">Lyase</keyword>
<dbReference type="EC" id="4.2.1.11" evidence="3"/>
<organism evidence="9">
    <name type="scientific">mine drainage metagenome</name>
    <dbReference type="NCBI Taxonomy" id="410659"/>
    <lineage>
        <taxon>unclassified sequences</taxon>
        <taxon>metagenomes</taxon>
        <taxon>ecological metagenomes</taxon>
    </lineage>
</organism>
<comment type="similarity">
    <text evidence="2">Belongs to the enolase family.</text>
</comment>
<protein>
    <recommendedName>
        <fullName evidence="3">phosphopyruvate hydratase</fullName>
        <ecNumber evidence="3">4.2.1.11</ecNumber>
    </recommendedName>
</protein>
<dbReference type="Pfam" id="PF00113">
    <property type="entry name" value="Enolase_C"/>
    <property type="match status" value="1"/>
</dbReference>
<evidence type="ECO:0000256" key="3">
    <source>
        <dbReference type="ARBA" id="ARBA00012058"/>
    </source>
</evidence>
<dbReference type="SMART" id="SM01193">
    <property type="entry name" value="Enolase_N"/>
    <property type="match status" value="1"/>
</dbReference>
<name>T1D6K9_9ZZZZ</name>
<keyword evidence="5" id="KW-0324">Glycolysis</keyword>
<dbReference type="InterPro" id="IPR029017">
    <property type="entry name" value="Enolase-like_N"/>
</dbReference>
<keyword evidence="9" id="KW-0670">Pyruvate</keyword>
<gene>
    <name evidence="9" type="ORF">B1A_02589</name>
</gene>
<dbReference type="AlphaFoldDB" id="T1D6K9"/>